<sequence>MTIKQAFDNKIFLTGFMLLVIGSGPLLVTLLAAKLGITADPNPNPVFLGMMAMFTFWPGLLLMGIGMYREKISCTENNRS</sequence>
<dbReference type="RefSeq" id="WP_101071543.1">
    <property type="nucleotide sequence ID" value="NZ_PISP01000001.1"/>
</dbReference>
<evidence type="ECO:0000313" key="3">
    <source>
        <dbReference type="Proteomes" id="UP000233398"/>
    </source>
</evidence>
<dbReference type="EMBL" id="PISP01000001">
    <property type="protein sequence ID" value="PKD44253.1"/>
    <property type="molecule type" value="Genomic_DNA"/>
</dbReference>
<keyword evidence="1" id="KW-0472">Membrane</keyword>
<feature type="transmembrane region" description="Helical" evidence="1">
    <location>
        <begin position="45"/>
        <end position="68"/>
    </location>
</feature>
<dbReference type="Proteomes" id="UP000233398">
    <property type="component" value="Unassembled WGS sequence"/>
</dbReference>
<keyword evidence="1" id="KW-0812">Transmembrane</keyword>
<organism evidence="2 3">
    <name type="scientific">Rhodohalobacter barkolensis</name>
    <dbReference type="NCBI Taxonomy" id="2053187"/>
    <lineage>
        <taxon>Bacteria</taxon>
        <taxon>Pseudomonadati</taxon>
        <taxon>Balneolota</taxon>
        <taxon>Balneolia</taxon>
        <taxon>Balneolales</taxon>
        <taxon>Balneolaceae</taxon>
        <taxon>Rhodohalobacter</taxon>
    </lineage>
</organism>
<name>A0A2N0VJ81_9BACT</name>
<dbReference type="AlphaFoldDB" id="A0A2N0VJ81"/>
<evidence type="ECO:0000256" key="1">
    <source>
        <dbReference type="SAM" id="Phobius"/>
    </source>
</evidence>
<reference evidence="2 3" key="1">
    <citation type="submission" date="2017-11" db="EMBL/GenBank/DDBJ databases">
        <title>Rhodohalobacter 15182 sp. nov., isolated from a salt lake.</title>
        <authorList>
            <person name="Han S."/>
        </authorList>
    </citation>
    <scope>NUCLEOTIDE SEQUENCE [LARGE SCALE GENOMIC DNA]</scope>
    <source>
        <strain evidence="2 3">15182</strain>
    </source>
</reference>
<proteinExistence type="predicted"/>
<keyword evidence="1" id="KW-1133">Transmembrane helix</keyword>
<accession>A0A2N0VJ81</accession>
<gene>
    <name evidence="2" type="ORF">CWD77_01950</name>
</gene>
<comment type="caution">
    <text evidence="2">The sequence shown here is derived from an EMBL/GenBank/DDBJ whole genome shotgun (WGS) entry which is preliminary data.</text>
</comment>
<keyword evidence="3" id="KW-1185">Reference proteome</keyword>
<evidence type="ECO:0000313" key="2">
    <source>
        <dbReference type="EMBL" id="PKD44253.1"/>
    </source>
</evidence>
<protein>
    <submittedName>
        <fullName evidence="2">Uncharacterized protein</fullName>
    </submittedName>
</protein>
<dbReference type="OrthoDB" id="9182271at2"/>
<feature type="transmembrane region" description="Helical" evidence="1">
    <location>
        <begin position="12"/>
        <end position="33"/>
    </location>
</feature>